<evidence type="ECO:0000313" key="4">
    <source>
        <dbReference type="Proteomes" id="UP000297245"/>
    </source>
</evidence>
<proteinExistence type="predicted"/>
<keyword evidence="4" id="KW-1185">Reference proteome</keyword>
<gene>
    <name evidence="3" type="ORF">K435DRAFT_257331</name>
</gene>
<reference evidence="3 4" key="1">
    <citation type="journal article" date="2019" name="Nat. Ecol. Evol.">
        <title>Megaphylogeny resolves global patterns of mushroom evolution.</title>
        <authorList>
            <person name="Varga T."/>
            <person name="Krizsan K."/>
            <person name="Foldi C."/>
            <person name="Dima B."/>
            <person name="Sanchez-Garcia M."/>
            <person name="Sanchez-Ramirez S."/>
            <person name="Szollosi G.J."/>
            <person name="Szarkandi J.G."/>
            <person name="Papp V."/>
            <person name="Albert L."/>
            <person name="Andreopoulos W."/>
            <person name="Angelini C."/>
            <person name="Antonin V."/>
            <person name="Barry K.W."/>
            <person name="Bougher N.L."/>
            <person name="Buchanan P."/>
            <person name="Buyck B."/>
            <person name="Bense V."/>
            <person name="Catcheside P."/>
            <person name="Chovatia M."/>
            <person name="Cooper J."/>
            <person name="Damon W."/>
            <person name="Desjardin D."/>
            <person name="Finy P."/>
            <person name="Geml J."/>
            <person name="Haridas S."/>
            <person name="Hughes K."/>
            <person name="Justo A."/>
            <person name="Karasinski D."/>
            <person name="Kautmanova I."/>
            <person name="Kiss B."/>
            <person name="Kocsube S."/>
            <person name="Kotiranta H."/>
            <person name="LaButti K.M."/>
            <person name="Lechner B.E."/>
            <person name="Liimatainen K."/>
            <person name="Lipzen A."/>
            <person name="Lukacs Z."/>
            <person name="Mihaltcheva S."/>
            <person name="Morgado L.N."/>
            <person name="Niskanen T."/>
            <person name="Noordeloos M.E."/>
            <person name="Ohm R.A."/>
            <person name="Ortiz-Santana B."/>
            <person name="Ovrebo C."/>
            <person name="Racz N."/>
            <person name="Riley R."/>
            <person name="Savchenko A."/>
            <person name="Shiryaev A."/>
            <person name="Soop K."/>
            <person name="Spirin V."/>
            <person name="Szebenyi C."/>
            <person name="Tomsovsky M."/>
            <person name="Tulloss R.E."/>
            <person name="Uehling J."/>
            <person name="Grigoriev I.V."/>
            <person name="Vagvolgyi C."/>
            <person name="Papp T."/>
            <person name="Martin F.M."/>
            <person name="Miettinen O."/>
            <person name="Hibbett D.S."/>
            <person name="Nagy L.G."/>
        </authorList>
    </citation>
    <scope>NUCLEOTIDE SEQUENCE [LARGE SCALE GENOMIC DNA]</scope>
    <source>
        <strain evidence="3 4">CBS 962.96</strain>
    </source>
</reference>
<evidence type="ECO:0000256" key="2">
    <source>
        <dbReference type="SAM" id="MobiDB-lite"/>
    </source>
</evidence>
<protein>
    <submittedName>
        <fullName evidence="3">Uncharacterized protein</fullName>
    </submittedName>
</protein>
<dbReference type="AlphaFoldDB" id="A0A4S8LMG3"/>
<name>A0A4S8LMG3_DENBC</name>
<feature type="region of interest" description="Disordered" evidence="2">
    <location>
        <begin position="219"/>
        <end position="250"/>
    </location>
</feature>
<dbReference type="Proteomes" id="UP000297245">
    <property type="component" value="Unassembled WGS sequence"/>
</dbReference>
<evidence type="ECO:0000256" key="1">
    <source>
        <dbReference type="SAM" id="Coils"/>
    </source>
</evidence>
<dbReference type="EMBL" id="ML179333">
    <property type="protein sequence ID" value="THU90506.1"/>
    <property type="molecule type" value="Genomic_DNA"/>
</dbReference>
<feature type="coiled-coil region" evidence="1">
    <location>
        <begin position="1"/>
        <end position="75"/>
    </location>
</feature>
<feature type="coiled-coil region" evidence="1">
    <location>
        <begin position="112"/>
        <end position="168"/>
    </location>
</feature>
<sequence length="406" mass="46977">MAELNRLREDYEAKLKEKDETIEKERTTWDWVRKDLVERQRQEMDELKERLEAEIDVLRNDLQETQCSLNAGNEELQVARETLKQNGADEAANLVAIDAGIQRLKSGYEIRLLEKDKAIDELRKTHEKERQEWAQTLRDAEKQMELKEEGWQEEKQQLRTEHEHQREAFGYATQSNTNLIDKLRDDAFKTDALLDSRTKELEKTKSQLKKIQQKWKELQEKNRRTISSDTEQTPTSPQVKSFISGSDNPPKLGLPRVAQDLPLSTHTFPLSATLSGNMTYEDVKRLLDTLNSEIFQFAAQFTDDIDQLRRVPAEMGQSTELIEGERVEALKEMASLLGNNIVEYLNSEPEREDCDAVSQCALQAILLHWCKRVVNMWAWNKEVNNALKDIYEGILGTKTRQNAGGS</sequence>
<accession>A0A4S8LMG3</accession>
<dbReference type="OrthoDB" id="3147752at2759"/>
<feature type="compositionally biased region" description="Polar residues" evidence="2">
    <location>
        <begin position="225"/>
        <end position="247"/>
    </location>
</feature>
<keyword evidence="1" id="KW-0175">Coiled coil</keyword>
<evidence type="ECO:0000313" key="3">
    <source>
        <dbReference type="EMBL" id="THU90506.1"/>
    </source>
</evidence>
<organism evidence="3 4">
    <name type="scientific">Dendrothele bispora (strain CBS 962.96)</name>
    <dbReference type="NCBI Taxonomy" id="1314807"/>
    <lineage>
        <taxon>Eukaryota</taxon>
        <taxon>Fungi</taxon>
        <taxon>Dikarya</taxon>
        <taxon>Basidiomycota</taxon>
        <taxon>Agaricomycotina</taxon>
        <taxon>Agaricomycetes</taxon>
        <taxon>Agaricomycetidae</taxon>
        <taxon>Agaricales</taxon>
        <taxon>Agaricales incertae sedis</taxon>
        <taxon>Dendrothele</taxon>
    </lineage>
</organism>